<accession>A0A6N6W4C9</accession>
<dbReference type="Gene3D" id="3.30.1330.40">
    <property type="entry name" value="RutC-like"/>
    <property type="match status" value="1"/>
</dbReference>
<gene>
    <name evidence="2" type="ORF">FSO04_38795</name>
</gene>
<dbReference type="InterPro" id="IPR013813">
    <property type="entry name" value="Endoribo_LPSP/chorism_mut-like"/>
</dbReference>
<dbReference type="Proteomes" id="UP000463700">
    <property type="component" value="Unassembled WGS sequence"/>
</dbReference>
<dbReference type="SUPFAM" id="SSF55298">
    <property type="entry name" value="YjgF-like"/>
    <property type="match status" value="1"/>
</dbReference>
<dbReference type="OrthoDB" id="8587942at2"/>
<evidence type="ECO:0000259" key="1">
    <source>
        <dbReference type="Pfam" id="PF14588"/>
    </source>
</evidence>
<proteinExistence type="predicted"/>
<evidence type="ECO:0000313" key="3">
    <source>
        <dbReference type="Proteomes" id="UP000463700"/>
    </source>
</evidence>
<dbReference type="CDD" id="cd02199">
    <property type="entry name" value="YjgF_YER057c_UK114_like_1"/>
    <property type="match status" value="1"/>
</dbReference>
<sequence>MARIEAKLAELGLTLPQPLQMPQNVRMSLPFAWIRVRGARAFVSGHVPLNLDGTIAQPVGRVGVEVSVDEGYAAARLVALAQLASLKKELGDLDRITAWLRVFAMINVAPGFDQMPKIANGYSDLILEVFGPDIGAHSRSAVGVALPLNVPVECEAELEIDGGVRSLV</sequence>
<dbReference type="RefSeq" id="WP_154566739.1">
    <property type="nucleotide sequence ID" value="NZ_JAMXWG010000005.1"/>
</dbReference>
<name>A0A6N6W4C9_9BURK</name>
<organism evidence="2 3">
    <name type="scientific">Paraburkholderia madseniana</name>
    <dbReference type="NCBI Taxonomy" id="2599607"/>
    <lineage>
        <taxon>Bacteria</taxon>
        <taxon>Pseudomonadati</taxon>
        <taxon>Pseudomonadota</taxon>
        <taxon>Betaproteobacteria</taxon>
        <taxon>Burkholderiales</taxon>
        <taxon>Burkholderiaceae</taxon>
        <taxon>Paraburkholderia</taxon>
    </lineage>
</organism>
<evidence type="ECO:0000313" key="2">
    <source>
        <dbReference type="EMBL" id="KAE8754624.1"/>
    </source>
</evidence>
<protein>
    <submittedName>
        <fullName evidence="2">RidA family protein</fullName>
    </submittedName>
</protein>
<dbReference type="InterPro" id="IPR035959">
    <property type="entry name" value="RutC-like_sf"/>
</dbReference>
<feature type="domain" description="Endoribonuclease L-PSP/chorismate mutase-like" evidence="1">
    <location>
        <begin position="35"/>
        <end position="142"/>
    </location>
</feature>
<dbReference type="EMBL" id="VOSW01000118">
    <property type="protein sequence ID" value="KAE8754624.1"/>
    <property type="molecule type" value="Genomic_DNA"/>
</dbReference>
<dbReference type="Pfam" id="PF14588">
    <property type="entry name" value="YjgF_endoribonc"/>
    <property type="match status" value="1"/>
</dbReference>
<dbReference type="PANTHER" id="PTHR43760">
    <property type="entry name" value="ENDORIBONUCLEASE-RELATED"/>
    <property type="match status" value="1"/>
</dbReference>
<dbReference type="AlphaFoldDB" id="A0A6N6W4C9"/>
<reference evidence="2 3" key="1">
    <citation type="journal article" date="2020" name="Int. J. Syst. Evol. Microbiol.">
        <title>Paraburkholderia madseniana sp. nov., a phenolic acid-degrading bacterium isolated from acidic forest soil.</title>
        <authorList>
            <person name="Wilhelm R.C."/>
            <person name="Murphy S.J.L."/>
            <person name="Feriancek N.M."/>
            <person name="Karasz D.C."/>
            <person name="DeRito C.M."/>
            <person name="Newman J.D."/>
            <person name="Buckley D.H."/>
        </authorList>
    </citation>
    <scope>NUCLEOTIDE SEQUENCE [LARGE SCALE GENOMIC DNA]</scope>
    <source>
        <strain evidence="2 3">RP11</strain>
    </source>
</reference>
<dbReference type="PANTHER" id="PTHR43760:SF1">
    <property type="entry name" value="ENDORIBONUCLEASE L-PSP_CHORISMATE MUTASE-LIKE DOMAIN-CONTAINING PROTEIN"/>
    <property type="match status" value="1"/>
</dbReference>
<comment type="caution">
    <text evidence="2">The sequence shown here is derived from an EMBL/GenBank/DDBJ whole genome shotgun (WGS) entry which is preliminary data.</text>
</comment>